<reference evidence="1 2" key="1">
    <citation type="submission" date="2015-11" db="EMBL/GenBank/DDBJ databases">
        <title>Draft genome sequence of Paramesorhizobium deserti A-3-E, a strain highly resistant to diverse beta-lactam antibiotics.</title>
        <authorList>
            <person name="Lv R."/>
            <person name="Yang X."/>
            <person name="Fang N."/>
            <person name="Guo J."/>
            <person name="Luo X."/>
            <person name="Peng F."/>
            <person name="Yang R."/>
            <person name="Cui Y."/>
            <person name="Fang C."/>
            <person name="Song Y."/>
        </authorList>
    </citation>
    <scope>NUCLEOTIDE SEQUENCE [LARGE SCALE GENOMIC DNA]</scope>
    <source>
        <strain evidence="1 2">A-3-E</strain>
    </source>
</reference>
<evidence type="ECO:0008006" key="3">
    <source>
        <dbReference type="Google" id="ProtNLM"/>
    </source>
</evidence>
<proteinExistence type="predicted"/>
<dbReference type="InterPro" id="IPR009337">
    <property type="entry name" value="DUF995"/>
</dbReference>
<evidence type="ECO:0000313" key="2">
    <source>
        <dbReference type="Proteomes" id="UP000070107"/>
    </source>
</evidence>
<dbReference type="RefSeq" id="WP_068883787.1">
    <property type="nucleotide sequence ID" value="NZ_LNTU01000037.1"/>
</dbReference>
<keyword evidence="2" id="KW-1185">Reference proteome</keyword>
<name>A0A135HR47_9HYPH</name>
<evidence type="ECO:0000313" key="1">
    <source>
        <dbReference type="EMBL" id="KXF75662.1"/>
    </source>
</evidence>
<dbReference type="Proteomes" id="UP000070107">
    <property type="component" value="Unassembled WGS sequence"/>
</dbReference>
<accession>A0A135HR47</accession>
<comment type="caution">
    <text evidence="1">The sequence shown here is derived from an EMBL/GenBank/DDBJ whole genome shotgun (WGS) entry which is preliminary data.</text>
</comment>
<dbReference type="Pfam" id="PF06191">
    <property type="entry name" value="DUF995"/>
    <property type="match status" value="1"/>
</dbReference>
<organism evidence="1 2">
    <name type="scientific">Paramesorhizobium deserti</name>
    <dbReference type="NCBI Taxonomy" id="1494590"/>
    <lineage>
        <taxon>Bacteria</taxon>
        <taxon>Pseudomonadati</taxon>
        <taxon>Pseudomonadota</taxon>
        <taxon>Alphaproteobacteria</taxon>
        <taxon>Hyphomicrobiales</taxon>
        <taxon>Phyllobacteriaceae</taxon>
        <taxon>Paramesorhizobium</taxon>
    </lineage>
</organism>
<protein>
    <recommendedName>
        <fullName evidence="3">DUF995 domain-containing protein</fullName>
    </recommendedName>
</protein>
<dbReference type="STRING" id="1494590.ATN84_16875"/>
<dbReference type="AlphaFoldDB" id="A0A135HR47"/>
<gene>
    <name evidence="1" type="ORF">ATN84_16875</name>
</gene>
<sequence length="185" mass="20714">MKTSYTNQETSGHGRFHGWFRGVSCILAGLVLSSGQVWATEQTVVPQNARVMTGVELYTLYRDKSWRWADGAGLMQDDGRTFKAVAGSGASTTWAEGRWIVTDSGKLCFKAAWHTQAGTFPDKTCFSHKTHDGTVYQKKEPSGDWYVFKNAEPTDDDEFNKLVREDLVSAELEAMQDPPQDKHVQ</sequence>
<dbReference type="EMBL" id="LNTU01000037">
    <property type="protein sequence ID" value="KXF75662.1"/>
    <property type="molecule type" value="Genomic_DNA"/>
</dbReference>
<dbReference type="OrthoDB" id="8071960at2"/>